<keyword evidence="2 7" id="KW-0813">Transport</keyword>
<dbReference type="Pfam" id="PF00528">
    <property type="entry name" value="BPD_transp_1"/>
    <property type="match status" value="1"/>
</dbReference>
<protein>
    <submittedName>
        <fullName evidence="9">ABC transporter permease</fullName>
    </submittedName>
</protein>
<feature type="transmembrane region" description="Helical" evidence="7">
    <location>
        <begin position="235"/>
        <end position="261"/>
    </location>
</feature>
<keyword evidence="6 7" id="KW-0472">Membrane</keyword>
<dbReference type="AlphaFoldDB" id="A0A6H9WJV7"/>
<dbReference type="GO" id="GO:0005886">
    <property type="term" value="C:plasma membrane"/>
    <property type="evidence" value="ECO:0007669"/>
    <property type="project" value="UniProtKB-SubCell"/>
</dbReference>
<evidence type="ECO:0000256" key="2">
    <source>
        <dbReference type="ARBA" id="ARBA00022448"/>
    </source>
</evidence>
<evidence type="ECO:0000313" key="10">
    <source>
        <dbReference type="Proteomes" id="UP000431744"/>
    </source>
</evidence>
<evidence type="ECO:0000256" key="7">
    <source>
        <dbReference type="RuleBase" id="RU363032"/>
    </source>
</evidence>
<keyword evidence="4 7" id="KW-0812">Transmembrane</keyword>
<dbReference type="Pfam" id="PF19300">
    <property type="entry name" value="BPD_transp_1_N"/>
    <property type="match status" value="1"/>
</dbReference>
<evidence type="ECO:0000256" key="1">
    <source>
        <dbReference type="ARBA" id="ARBA00004651"/>
    </source>
</evidence>
<proteinExistence type="inferred from homology"/>
<name>A0A6H9WJV7_9MICO</name>
<evidence type="ECO:0000256" key="6">
    <source>
        <dbReference type="ARBA" id="ARBA00023136"/>
    </source>
</evidence>
<dbReference type="EMBL" id="WBJY01000001">
    <property type="protein sequence ID" value="KAB1649136.1"/>
    <property type="molecule type" value="Genomic_DNA"/>
</dbReference>
<dbReference type="PANTHER" id="PTHR43163:SF6">
    <property type="entry name" value="DIPEPTIDE TRANSPORT SYSTEM PERMEASE PROTEIN DPPB-RELATED"/>
    <property type="match status" value="1"/>
</dbReference>
<feature type="transmembrane region" description="Helical" evidence="7">
    <location>
        <begin position="12"/>
        <end position="30"/>
    </location>
</feature>
<accession>A0A6H9WJV7</accession>
<dbReference type="RefSeq" id="WP_158027728.1">
    <property type="nucleotide sequence ID" value="NZ_BMHG01000001.1"/>
</dbReference>
<comment type="caution">
    <text evidence="9">The sequence shown here is derived from an EMBL/GenBank/DDBJ whole genome shotgun (WGS) entry which is preliminary data.</text>
</comment>
<evidence type="ECO:0000313" key="9">
    <source>
        <dbReference type="EMBL" id="KAB1649136.1"/>
    </source>
</evidence>
<feature type="transmembrane region" description="Helical" evidence="7">
    <location>
        <begin position="131"/>
        <end position="158"/>
    </location>
</feature>
<dbReference type="InterPro" id="IPR000515">
    <property type="entry name" value="MetI-like"/>
</dbReference>
<keyword evidence="10" id="KW-1185">Reference proteome</keyword>
<dbReference type="SUPFAM" id="SSF161098">
    <property type="entry name" value="MetI-like"/>
    <property type="match status" value="1"/>
</dbReference>
<dbReference type="CDD" id="cd06261">
    <property type="entry name" value="TM_PBP2"/>
    <property type="match status" value="1"/>
</dbReference>
<evidence type="ECO:0000256" key="5">
    <source>
        <dbReference type="ARBA" id="ARBA00022989"/>
    </source>
</evidence>
<dbReference type="Proteomes" id="UP000431744">
    <property type="component" value="Unassembled WGS sequence"/>
</dbReference>
<dbReference type="PROSITE" id="PS50928">
    <property type="entry name" value="ABC_TM1"/>
    <property type="match status" value="1"/>
</dbReference>
<dbReference type="GO" id="GO:0055085">
    <property type="term" value="P:transmembrane transport"/>
    <property type="evidence" value="ECO:0007669"/>
    <property type="project" value="InterPro"/>
</dbReference>
<keyword evidence="5 7" id="KW-1133">Transmembrane helix</keyword>
<evidence type="ECO:0000256" key="4">
    <source>
        <dbReference type="ARBA" id="ARBA00022692"/>
    </source>
</evidence>
<evidence type="ECO:0000259" key="8">
    <source>
        <dbReference type="PROSITE" id="PS50928"/>
    </source>
</evidence>
<feature type="transmembrane region" description="Helical" evidence="7">
    <location>
        <begin position="101"/>
        <end position="119"/>
    </location>
</feature>
<feature type="transmembrane region" description="Helical" evidence="7">
    <location>
        <begin position="178"/>
        <end position="200"/>
    </location>
</feature>
<dbReference type="PANTHER" id="PTHR43163">
    <property type="entry name" value="DIPEPTIDE TRANSPORT SYSTEM PERMEASE PROTEIN DPPB-RELATED"/>
    <property type="match status" value="1"/>
</dbReference>
<feature type="domain" description="ABC transmembrane type-1" evidence="8">
    <location>
        <begin position="95"/>
        <end position="300"/>
    </location>
</feature>
<keyword evidence="3" id="KW-1003">Cell membrane</keyword>
<reference evidence="9 10" key="1">
    <citation type="submission" date="2019-09" db="EMBL/GenBank/DDBJ databases">
        <title>Phylogeny of genus Pseudoclavibacter and closely related genus.</title>
        <authorList>
            <person name="Li Y."/>
        </authorList>
    </citation>
    <scope>NUCLEOTIDE SEQUENCE [LARGE SCALE GENOMIC DNA]</scope>
    <source>
        <strain evidence="9 10">EGI 60007</strain>
    </source>
</reference>
<dbReference type="Gene3D" id="1.10.3720.10">
    <property type="entry name" value="MetI-like"/>
    <property type="match status" value="1"/>
</dbReference>
<evidence type="ECO:0000256" key="3">
    <source>
        <dbReference type="ARBA" id="ARBA00022475"/>
    </source>
</evidence>
<organism evidence="9 10">
    <name type="scientific">Pseudoclavibacter endophyticus</name>
    <dbReference type="NCBI Taxonomy" id="1778590"/>
    <lineage>
        <taxon>Bacteria</taxon>
        <taxon>Bacillati</taxon>
        <taxon>Actinomycetota</taxon>
        <taxon>Actinomycetes</taxon>
        <taxon>Micrococcales</taxon>
        <taxon>Microbacteriaceae</taxon>
        <taxon>Pseudoclavibacter</taxon>
    </lineage>
</organism>
<sequence length="315" mass="33551">MLRFLLKKLPAVLIVIAATSIIAFLLPRLAPGDPATALAGADATPEQIEAIRQATGLDQPLVVQYFDWIGGVFRGDLGQSYLFNTSVGELILSRLESTLELAALAAIIMIAIGLLLGTLSGSPRSRVSRSILDVINTVMLATPPFLTGLLLILVFGIYWRLLPVSGEVGLIEDPNAGIQYLILPAIALALPQAAVVARLLQTSMLNVRGEDFVDLARAKGASPRRITYRHVLRNSLGATVVVIGLRIGELLGGAIVIEAIFARNGLGQLAVASVQDRDYFVVQALILGAVVIAVAIQLFTEIILAALDPRIRLEA</sequence>
<feature type="transmembrane region" description="Helical" evidence="7">
    <location>
        <begin position="281"/>
        <end position="307"/>
    </location>
</feature>
<comment type="similarity">
    <text evidence="7">Belongs to the binding-protein-dependent transport system permease family.</text>
</comment>
<gene>
    <name evidence="9" type="ORF">F8O04_02315</name>
</gene>
<dbReference type="InterPro" id="IPR045621">
    <property type="entry name" value="BPD_transp_1_N"/>
</dbReference>
<dbReference type="OrthoDB" id="9778910at2"/>
<dbReference type="InterPro" id="IPR035906">
    <property type="entry name" value="MetI-like_sf"/>
</dbReference>
<comment type="subcellular location">
    <subcellularLocation>
        <location evidence="1 7">Cell membrane</location>
        <topology evidence="1 7">Multi-pass membrane protein</topology>
    </subcellularLocation>
</comment>